<dbReference type="InterPro" id="IPR037359">
    <property type="entry name" value="NST/OST"/>
</dbReference>
<gene>
    <name evidence="6" type="ORF">D9Q98_010539</name>
</gene>
<evidence type="ECO:0000313" key="7">
    <source>
        <dbReference type="Proteomes" id="UP001055712"/>
    </source>
</evidence>
<proteinExistence type="predicted"/>
<feature type="binding site" evidence="3">
    <location>
        <position position="358"/>
    </location>
    <ligand>
        <name>3'-phosphoadenylyl sulfate</name>
        <dbReference type="ChEBI" id="CHEBI:58339"/>
    </ligand>
</feature>
<sequence length="531" mass="57509">MSVVCDNKCCGGAKKPERTLRTATACAFWLSIAIILLARSQLASTQHSNKLHKCDNDSCSAPHSLRGAQNLLHAAAHHLTQQHRHAAGASAAVQLVADEAADVGKRQLDVTGKKQLQAGPIAQKPRSGAAASAGGSELQAAAAQQQVAGTHGGADEDSAAAASLASSEQGRPAPRHEGDAAAVVAAHAAIGAQGQAADQVAGGGQPSQPSAPSPYQLALQGCSDLLCLQRASALDRHPGQFMFPHFFIVGWQKCATTSLFFHLSQHPAVLQSSQKEPEFFSNDCGYSTADCAEDAQKRYISKTLRLEEALEGDLQRSTVEASTHYGRNGHLLAHPLHELMPWLKIVISMREPISRGISMLAHQLDKHDSGCLTSGKSTFHCLERSLTKEGYAKPFQAWLEAYPGQIFLIQYENLTSSEHQVNVLHGLKHWLGIDPELPNNDLGIRNTREYHLKRKGQLAEAESEEANSWPMERGQYELLVDLVRPDAQKVADLAAKYGLADGKVWMRNWEREWQGTLDRCDEDGACIVFPS</sequence>
<dbReference type="EMBL" id="SIDB01000006">
    <property type="protein sequence ID" value="KAI3431786.1"/>
    <property type="molecule type" value="Genomic_DNA"/>
</dbReference>
<reference evidence="6" key="2">
    <citation type="submission" date="2020-11" db="EMBL/GenBank/DDBJ databases">
        <authorList>
            <person name="Cecchin M."/>
            <person name="Marcolungo L."/>
            <person name="Rossato M."/>
            <person name="Girolomoni L."/>
            <person name="Cosentino E."/>
            <person name="Cuine S."/>
            <person name="Li-Beisson Y."/>
            <person name="Delledonne M."/>
            <person name="Ballottari M."/>
        </authorList>
    </citation>
    <scope>NUCLEOTIDE SEQUENCE</scope>
    <source>
        <strain evidence="6">211/11P</strain>
        <tissue evidence="6">Whole cell</tissue>
    </source>
</reference>
<evidence type="ECO:0000256" key="2">
    <source>
        <dbReference type="PIRSR" id="PIRSR637359-1"/>
    </source>
</evidence>
<organism evidence="6 7">
    <name type="scientific">Chlorella vulgaris</name>
    <name type="common">Green alga</name>
    <dbReference type="NCBI Taxonomy" id="3077"/>
    <lineage>
        <taxon>Eukaryota</taxon>
        <taxon>Viridiplantae</taxon>
        <taxon>Chlorophyta</taxon>
        <taxon>core chlorophytes</taxon>
        <taxon>Trebouxiophyceae</taxon>
        <taxon>Chlorellales</taxon>
        <taxon>Chlorellaceae</taxon>
        <taxon>Chlorella clade</taxon>
        <taxon>Chlorella</taxon>
    </lineage>
</organism>
<keyword evidence="7" id="KW-1185">Reference proteome</keyword>
<feature type="binding site" evidence="3">
    <location>
        <position position="350"/>
    </location>
    <ligand>
        <name>3'-phosphoadenylyl sulfate</name>
        <dbReference type="ChEBI" id="CHEBI:58339"/>
    </ligand>
</feature>
<comment type="caution">
    <text evidence="6">The sequence shown here is derived from an EMBL/GenBank/DDBJ whole genome shotgun (WGS) entry which is preliminary data.</text>
</comment>
<dbReference type="PANTHER" id="PTHR10605">
    <property type="entry name" value="HEPARAN SULFATE SULFOTRANSFERASE"/>
    <property type="match status" value="1"/>
</dbReference>
<evidence type="ECO:0000256" key="4">
    <source>
        <dbReference type="SAM" id="MobiDB-lite"/>
    </source>
</evidence>
<dbReference type="Proteomes" id="UP001055712">
    <property type="component" value="Unassembled WGS sequence"/>
</dbReference>
<dbReference type="Gene3D" id="3.40.50.300">
    <property type="entry name" value="P-loop containing nucleotide triphosphate hydrolases"/>
    <property type="match status" value="1"/>
</dbReference>
<dbReference type="InterPro" id="IPR027417">
    <property type="entry name" value="P-loop_NTPase"/>
</dbReference>
<feature type="region of interest" description="Disordered" evidence="4">
    <location>
        <begin position="116"/>
        <end position="182"/>
    </location>
</feature>
<feature type="compositionally biased region" description="Low complexity" evidence="4">
    <location>
        <begin position="127"/>
        <end position="149"/>
    </location>
</feature>
<evidence type="ECO:0000313" key="6">
    <source>
        <dbReference type="EMBL" id="KAI3431786.1"/>
    </source>
</evidence>
<keyword evidence="5" id="KW-0812">Transmembrane</keyword>
<protein>
    <recommendedName>
        <fullName evidence="8">Sulfotransferase</fullName>
    </recommendedName>
</protein>
<dbReference type="GO" id="GO:0008146">
    <property type="term" value="F:sulfotransferase activity"/>
    <property type="evidence" value="ECO:0007669"/>
    <property type="project" value="InterPro"/>
</dbReference>
<feature type="active site" description="For sulfotransferase activity" evidence="2">
    <location>
        <position position="253"/>
    </location>
</feature>
<evidence type="ECO:0008006" key="8">
    <source>
        <dbReference type="Google" id="ProtNLM"/>
    </source>
</evidence>
<dbReference type="AlphaFoldDB" id="A0A9D4TQL6"/>
<evidence type="ECO:0000256" key="1">
    <source>
        <dbReference type="ARBA" id="ARBA00022679"/>
    </source>
</evidence>
<dbReference type="PANTHER" id="PTHR10605:SF56">
    <property type="entry name" value="BIFUNCTIONAL HEPARAN SULFATE N-DEACETYLASE_N-SULFOTRANSFERASE"/>
    <property type="match status" value="1"/>
</dbReference>
<keyword evidence="5" id="KW-1133">Transmembrane helix</keyword>
<dbReference type="OrthoDB" id="411451at2759"/>
<feature type="transmembrane region" description="Helical" evidence="5">
    <location>
        <begin position="20"/>
        <end position="38"/>
    </location>
</feature>
<keyword evidence="1" id="KW-0808">Transferase</keyword>
<evidence type="ECO:0000256" key="3">
    <source>
        <dbReference type="PIRSR" id="PIRSR637359-2"/>
    </source>
</evidence>
<reference evidence="6" key="1">
    <citation type="journal article" date="2019" name="Plant J.">
        <title>Chlorella vulgaris genome assembly and annotation reveals the molecular basis for metabolic acclimation to high light conditions.</title>
        <authorList>
            <person name="Cecchin M."/>
            <person name="Marcolungo L."/>
            <person name="Rossato M."/>
            <person name="Girolomoni L."/>
            <person name="Cosentino E."/>
            <person name="Cuine S."/>
            <person name="Li-Beisson Y."/>
            <person name="Delledonne M."/>
            <person name="Ballottari M."/>
        </authorList>
    </citation>
    <scope>NUCLEOTIDE SEQUENCE</scope>
    <source>
        <strain evidence="6">211/11P</strain>
    </source>
</reference>
<accession>A0A9D4TQL6</accession>
<name>A0A9D4TQL6_CHLVU</name>
<feature type="region of interest" description="Disordered" evidence="4">
    <location>
        <begin position="195"/>
        <end position="214"/>
    </location>
</feature>
<keyword evidence="5" id="KW-0472">Membrane</keyword>
<dbReference type="SUPFAM" id="SSF52540">
    <property type="entry name" value="P-loop containing nucleoside triphosphate hydrolases"/>
    <property type="match status" value="1"/>
</dbReference>
<evidence type="ECO:0000256" key="5">
    <source>
        <dbReference type="SAM" id="Phobius"/>
    </source>
</evidence>
<feature type="compositionally biased region" description="Low complexity" evidence="4">
    <location>
        <begin position="159"/>
        <end position="168"/>
    </location>
</feature>